<accession>A0A0A1TMK6</accession>
<keyword evidence="3" id="KW-1185">Reference proteome</keyword>
<organism evidence="2 3">
    <name type="scientific">[Torrubiella] hemipterigena</name>
    <dbReference type="NCBI Taxonomy" id="1531966"/>
    <lineage>
        <taxon>Eukaryota</taxon>
        <taxon>Fungi</taxon>
        <taxon>Dikarya</taxon>
        <taxon>Ascomycota</taxon>
        <taxon>Pezizomycotina</taxon>
        <taxon>Sordariomycetes</taxon>
        <taxon>Hypocreomycetidae</taxon>
        <taxon>Hypocreales</taxon>
        <taxon>Clavicipitaceae</taxon>
        <taxon>Clavicipitaceae incertae sedis</taxon>
        <taxon>'Torrubiella' clade</taxon>
    </lineage>
</organism>
<protein>
    <submittedName>
        <fullName evidence="2">Uncharacterized protein</fullName>
    </submittedName>
</protein>
<dbReference type="HOGENOM" id="CLU_1705491_0_0_1"/>
<dbReference type="EMBL" id="CDHN01000004">
    <property type="protein sequence ID" value="CEJ92263.1"/>
    <property type="molecule type" value="Genomic_DNA"/>
</dbReference>
<gene>
    <name evidence="2" type="ORF">VHEMI07924</name>
</gene>
<evidence type="ECO:0000313" key="3">
    <source>
        <dbReference type="Proteomes" id="UP000039046"/>
    </source>
</evidence>
<feature type="compositionally biased region" description="Acidic residues" evidence="1">
    <location>
        <begin position="144"/>
        <end position="154"/>
    </location>
</feature>
<evidence type="ECO:0000313" key="2">
    <source>
        <dbReference type="EMBL" id="CEJ92263.1"/>
    </source>
</evidence>
<feature type="region of interest" description="Disordered" evidence="1">
    <location>
        <begin position="133"/>
        <end position="154"/>
    </location>
</feature>
<evidence type="ECO:0000256" key="1">
    <source>
        <dbReference type="SAM" id="MobiDB-lite"/>
    </source>
</evidence>
<dbReference type="AlphaFoldDB" id="A0A0A1TMK6"/>
<sequence>MLCEWPTGADGSCANSLANILPRTVKRLTLYTYAADCQAWRHAHDLARYFETGADDWALKRLKMMIDDDCSVDGILRDHKACIAAGWKLKQAYAATKVRVYISFDHDTVLYTETGALREDDGDESVYYEWSTGDDYCSSAHDDSDSEESDYIES</sequence>
<dbReference type="Proteomes" id="UP000039046">
    <property type="component" value="Unassembled WGS sequence"/>
</dbReference>
<name>A0A0A1TMK6_9HYPO</name>
<reference evidence="2 3" key="1">
    <citation type="journal article" date="2015" name="Genome Announc.">
        <title>Draft Genome Sequence and Gene Annotation of the Entomopathogenic Fungus Verticillium hemipterigenum.</title>
        <authorList>
            <person name="Horn F."/>
            <person name="Habel A."/>
            <person name="Scharf D.H."/>
            <person name="Dworschak J."/>
            <person name="Brakhage A.A."/>
            <person name="Guthke R."/>
            <person name="Hertweck C."/>
            <person name="Linde J."/>
        </authorList>
    </citation>
    <scope>NUCLEOTIDE SEQUENCE [LARGE SCALE GENOMIC DNA]</scope>
</reference>
<proteinExistence type="predicted"/>